<name>A0ACC1MJ66_9HYPO</name>
<evidence type="ECO:0000313" key="1">
    <source>
        <dbReference type="EMBL" id="KAJ2966679.1"/>
    </source>
</evidence>
<evidence type="ECO:0000313" key="2">
    <source>
        <dbReference type="Proteomes" id="UP001143910"/>
    </source>
</evidence>
<dbReference type="Proteomes" id="UP001143910">
    <property type="component" value="Unassembled WGS sequence"/>
</dbReference>
<sequence>MTLDSIPAEILSLILDAFTSRHLKDIAMPEDGDAENIYTVWCDNRHTLKALRLVCHRIHDFASPLLFHNLSISATSDSIALANNITLRPHLVAGIRGVRLYTGLYRERIAQNRRVHEACVLSELESFLVQRATDIRRGHGRAFINKTLFQNYYRICAALRGRNIAEREMQDFIMELEGHVDTASLSTLREMMAEQGDTVNKEMQEYRGIMSQGHRDYRSNLGKQRRLLNTGEFMVALARCLARIPQLVTLEMNRSPTRPKHPRDALENKEDLRELITSRHQGFSKTPDLYRDTIFSGFMVQLPIDLYRAGVRLKTLKIDMLTTASPDDHLVTDESYRLPNHLELMANFAASVQTLESMIT</sequence>
<gene>
    <name evidence="1" type="ORF">NQ176_g10035</name>
</gene>
<organism evidence="1 2">
    <name type="scientific">Zarea fungicola</name>
    <dbReference type="NCBI Taxonomy" id="93591"/>
    <lineage>
        <taxon>Eukaryota</taxon>
        <taxon>Fungi</taxon>
        <taxon>Dikarya</taxon>
        <taxon>Ascomycota</taxon>
        <taxon>Pezizomycotina</taxon>
        <taxon>Sordariomycetes</taxon>
        <taxon>Hypocreomycetidae</taxon>
        <taxon>Hypocreales</taxon>
        <taxon>Cordycipitaceae</taxon>
        <taxon>Zarea</taxon>
    </lineage>
</organism>
<reference evidence="1" key="1">
    <citation type="submission" date="2022-08" db="EMBL/GenBank/DDBJ databases">
        <title>Genome Sequence of Lecanicillium fungicola.</title>
        <authorList>
            <person name="Buettner E."/>
        </authorList>
    </citation>
    <scope>NUCLEOTIDE SEQUENCE</scope>
    <source>
        <strain evidence="1">Babe33</strain>
    </source>
</reference>
<keyword evidence="2" id="KW-1185">Reference proteome</keyword>
<dbReference type="EMBL" id="JANJQO010002546">
    <property type="protein sequence ID" value="KAJ2966679.1"/>
    <property type="molecule type" value="Genomic_DNA"/>
</dbReference>
<protein>
    <submittedName>
        <fullName evidence="1">Uncharacterized protein</fullName>
    </submittedName>
</protein>
<accession>A0ACC1MJ66</accession>
<proteinExistence type="predicted"/>
<comment type="caution">
    <text evidence="1">The sequence shown here is derived from an EMBL/GenBank/DDBJ whole genome shotgun (WGS) entry which is preliminary data.</text>
</comment>